<dbReference type="InterPro" id="IPR036034">
    <property type="entry name" value="PDZ_sf"/>
</dbReference>
<dbReference type="AlphaFoldDB" id="A0A6L3MIU4"/>
<dbReference type="SUPFAM" id="SSF50156">
    <property type="entry name" value="PDZ domain-like"/>
    <property type="match status" value="1"/>
</dbReference>
<dbReference type="PROSITE" id="PS50106">
    <property type="entry name" value="PDZ"/>
    <property type="match status" value="1"/>
</dbReference>
<evidence type="ECO:0000259" key="1">
    <source>
        <dbReference type="PROSITE" id="PS50106"/>
    </source>
</evidence>
<reference evidence="2 3" key="1">
    <citation type="submission" date="2019-09" db="EMBL/GenBank/DDBJ databases">
        <title>Draft genome sequences of 48 bacterial type strains from the CCUG.</title>
        <authorList>
            <person name="Tunovic T."/>
            <person name="Pineiro-Iglesias B."/>
            <person name="Unosson C."/>
            <person name="Inganas E."/>
            <person name="Ohlen M."/>
            <person name="Cardew S."/>
            <person name="Jensie-Markopoulos S."/>
            <person name="Salva-Serra F."/>
            <person name="Jaen-Luchoro D."/>
            <person name="Karlsson R."/>
            <person name="Svensson-Stadler L."/>
            <person name="Chun J."/>
            <person name="Moore E."/>
        </authorList>
    </citation>
    <scope>NUCLEOTIDE SEQUENCE [LARGE SCALE GENOMIC DNA]</scope>
    <source>
        <strain evidence="2 3">CCUG 65686</strain>
    </source>
</reference>
<feature type="non-terminal residue" evidence="2">
    <location>
        <position position="1"/>
    </location>
</feature>
<evidence type="ECO:0000313" key="3">
    <source>
        <dbReference type="Proteomes" id="UP000473470"/>
    </source>
</evidence>
<dbReference type="RefSeq" id="WP_150999673.1">
    <property type="nucleotide sequence ID" value="NZ_VZOK01000365.1"/>
</dbReference>
<sequence>KGPVIGVSIRNLTADETSRLKLKGGVLIQDVRAGGIAAQARIQPGDVVTQINNKVVNNSEDFVKAVSDLKNGSIARVSLIREGQSAIVGMRIQ</sequence>
<gene>
    <name evidence="2" type="ORF">F7R25_38170</name>
</gene>
<dbReference type="Pfam" id="PF13180">
    <property type="entry name" value="PDZ_2"/>
    <property type="match status" value="1"/>
</dbReference>
<evidence type="ECO:0000313" key="2">
    <source>
        <dbReference type="EMBL" id="KAB0626053.1"/>
    </source>
</evidence>
<protein>
    <submittedName>
        <fullName evidence="2">PDZ domain-containing protein</fullName>
    </submittedName>
</protein>
<dbReference type="EMBL" id="VZOK01000365">
    <property type="protein sequence ID" value="KAB0626053.1"/>
    <property type="molecule type" value="Genomic_DNA"/>
</dbReference>
<comment type="caution">
    <text evidence="2">The sequence shown here is derived from an EMBL/GenBank/DDBJ whole genome shotgun (WGS) entry which is preliminary data.</text>
</comment>
<accession>A0A6L3MIU4</accession>
<organism evidence="2 3">
    <name type="scientific">Burkholderia stagnalis</name>
    <dbReference type="NCBI Taxonomy" id="1503054"/>
    <lineage>
        <taxon>Bacteria</taxon>
        <taxon>Pseudomonadati</taxon>
        <taxon>Pseudomonadota</taxon>
        <taxon>Betaproteobacteria</taxon>
        <taxon>Burkholderiales</taxon>
        <taxon>Burkholderiaceae</taxon>
        <taxon>Burkholderia</taxon>
        <taxon>Burkholderia cepacia complex</taxon>
    </lineage>
</organism>
<dbReference type="SMART" id="SM00228">
    <property type="entry name" value="PDZ"/>
    <property type="match status" value="1"/>
</dbReference>
<feature type="domain" description="PDZ" evidence="1">
    <location>
        <begin position="1"/>
        <end position="58"/>
    </location>
</feature>
<name>A0A6L3MIU4_9BURK</name>
<dbReference type="InterPro" id="IPR001478">
    <property type="entry name" value="PDZ"/>
</dbReference>
<dbReference type="Proteomes" id="UP000473470">
    <property type="component" value="Unassembled WGS sequence"/>
</dbReference>
<proteinExistence type="predicted"/>
<dbReference type="Gene3D" id="2.30.42.10">
    <property type="match status" value="1"/>
</dbReference>